<sequence>MDLWKTLWAGRLLPFLIFALTIIALTRAGDMLRKSIVFDESTPDVFYCPQEQSPSLEKMYVKARPLKKLCEFKGKPLPSGYKSDCFNDVDETEFACQEKYRIMPTPLRNMYLWIVKYGFPSNRNVYYLSLACS</sequence>
<organism evidence="1">
    <name type="scientific">Cyprideis torosa</name>
    <dbReference type="NCBI Taxonomy" id="163714"/>
    <lineage>
        <taxon>Eukaryota</taxon>
        <taxon>Metazoa</taxon>
        <taxon>Ecdysozoa</taxon>
        <taxon>Arthropoda</taxon>
        <taxon>Crustacea</taxon>
        <taxon>Oligostraca</taxon>
        <taxon>Ostracoda</taxon>
        <taxon>Podocopa</taxon>
        <taxon>Podocopida</taxon>
        <taxon>Cytherocopina</taxon>
        <taxon>Cytheroidea</taxon>
        <taxon>Cytherideidae</taxon>
        <taxon>Cyprideis</taxon>
    </lineage>
</organism>
<dbReference type="OrthoDB" id="10046704at2759"/>
<protein>
    <submittedName>
        <fullName evidence="1">Uncharacterized protein</fullName>
    </submittedName>
</protein>
<reference evidence="1" key="1">
    <citation type="submission" date="2020-11" db="EMBL/GenBank/DDBJ databases">
        <authorList>
            <person name="Tran Van P."/>
        </authorList>
    </citation>
    <scope>NUCLEOTIDE SEQUENCE</scope>
</reference>
<dbReference type="AlphaFoldDB" id="A0A7R8ZHC0"/>
<accession>A0A7R8ZHC0</accession>
<gene>
    <name evidence="1" type="ORF">CTOB1V02_LOCUS2261</name>
</gene>
<dbReference type="EMBL" id="OB660343">
    <property type="protein sequence ID" value="CAD7224294.1"/>
    <property type="molecule type" value="Genomic_DNA"/>
</dbReference>
<proteinExistence type="predicted"/>
<name>A0A7R8ZHC0_9CRUS</name>
<evidence type="ECO:0000313" key="1">
    <source>
        <dbReference type="EMBL" id="CAD7224294.1"/>
    </source>
</evidence>